<keyword evidence="3" id="KW-1185">Reference proteome</keyword>
<accession>A0A5R9GCD8</accession>
<dbReference type="InterPro" id="IPR002611">
    <property type="entry name" value="IstB_ATP-bd"/>
</dbReference>
<dbReference type="AlphaFoldDB" id="A0A5R9GCD8"/>
<proteinExistence type="predicted"/>
<dbReference type="OrthoDB" id="2052561at2"/>
<comment type="caution">
    <text evidence="2">The sequence shown here is derived from an EMBL/GenBank/DDBJ whole genome shotgun (WGS) entry which is preliminary data.</text>
</comment>
<dbReference type="Proteomes" id="UP000309676">
    <property type="component" value="Unassembled WGS sequence"/>
</dbReference>
<evidence type="ECO:0000259" key="1">
    <source>
        <dbReference type="Pfam" id="PF01695"/>
    </source>
</evidence>
<dbReference type="GO" id="GO:0005524">
    <property type="term" value="F:ATP binding"/>
    <property type="evidence" value="ECO:0007669"/>
    <property type="project" value="InterPro"/>
</dbReference>
<dbReference type="EMBL" id="VCIW01000001">
    <property type="protein sequence ID" value="TLS54132.1"/>
    <property type="molecule type" value="Genomic_DNA"/>
</dbReference>
<sequence length="42" mass="4871">MVITSNKSWEWDELMSDAVLATTVFDRILRNTHLRGNPPAKR</sequence>
<feature type="domain" description="IstB-like ATP-binding" evidence="1">
    <location>
        <begin position="1"/>
        <end position="33"/>
    </location>
</feature>
<name>A0A5R9GCD8_9BACL</name>
<evidence type="ECO:0000313" key="3">
    <source>
        <dbReference type="Proteomes" id="UP000309676"/>
    </source>
</evidence>
<protein>
    <recommendedName>
        <fullName evidence="1">IstB-like ATP-binding domain-containing protein</fullName>
    </recommendedName>
</protein>
<gene>
    <name evidence="2" type="ORF">FE782_01945</name>
</gene>
<dbReference type="Pfam" id="PF01695">
    <property type="entry name" value="IstB_IS21"/>
    <property type="match status" value="1"/>
</dbReference>
<reference evidence="2 3" key="1">
    <citation type="submission" date="2019-05" db="EMBL/GenBank/DDBJ databases">
        <authorList>
            <person name="Narsing Rao M.P."/>
            <person name="Li W.J."/>
        </authorList>
    </citation>
    <scope>NUCLEOTIDE SEQUENCE [LARGE SCALE GENOMIC DNA]</scope>
    <source>
        <strain evidence="2 3">SYSU_K30003</strain>
    </source>
</reference>
<evidence type="ECO:0000313" key="2">
    <source>
        <dbReference type="EMBL" id="TLS54132.1"/>
    </source>
</evidence>
<dbReference type="RefSeq" id="WP_138191943.1">
    <property type="nucleotide sequence ID" value="NZ_VCIW01000001.1"/>
</dbReference>
<organism evidence="2 3">
    <name type="scientific">Paenibacillus antri</name>
    <dbReference type="NCBI Taxonomy" id="2582848"/>
    <lineage>
        <taxon>Bacteria</taxon>
        <taxon>Bacillati</taxon>
        <taxon>Bacillota</taxon>
        <taxon>Bacilli</taxon>
        <taxon>Bacillales</taxon>
        <taxon>Paenibacillaceae</taxon>
        <taxon>Paenibacillus</taxon>
    </lineage>
</organism>